<organism evidence="2 3">
    <name type="scientific">Jonquetella anthropi DSM 22815</name>
    <dbReference type="NCBI Taxonomy" id="885272"/>
    <lineage>
        <taxon>Bacteria</taxon>
        <taxon>Thermotogati</taxon>
        <taxon>Synergistota</taxon>
        <taxon>Synergistia</taxon>
        <taxon>Synergistales</taxon>
        <taxon>Dethiosulfovibrionaceae</taxon>
        <taxon>Jonquetella</taxon>
    </lineage>
</organism>
<accession>H0UMH7</accession>
<evidence type="ECO:0000313" key="2">
    <source>
        <dbReference type="EMBL" id="EHM13680.1"/>
    </source>
</evidence>
<dbReference type="eggNOG" id="COG2226">
    <property type="taxonomic scope" value="Bacteria"/>
</dbReference>
<keyword evidence="2" id="KW-0830">Ubiquinone</keyword>
<keyword evidence="2" id="KW-0808">Transferase</keyword>
<dbReference type="Gene3D" id="3.40.50.150">
    <property type="entry name" value="Vaccinia Virus protein VP39"/>
    <property type="match status" value="1"/>
</dbReference>
<dbReference type="CDD" id="cd02440">
    <property type="entry name" value="AdoMet_MTases"/>
    <property type="match status" value="1"/>
</dbReference>
<dbReference type="GO" id="GO:0008168">
    <property type="term" value="F:methyltransferase activity"/>
    <property type="evidence" value="ECO:0007669"/>
    <property type="project" value="UniProtKB-KW"/>
</dbReference>
<reference evidence="2 3" key="1">
    <citation type="submission" date="2011-11" db="EMBL/GenBank/DDBJ databases">
        <title>The Noncontiguous Finished genome of Jonquetella anthropi DSM 22815.</title>
        <authorList>
            <consortium name="US DOE Joint Genome Institute (JGI-PGF)"/>
            <person name="Lucas S."/>
            <person name="Copeland A."/>
            <person name="Lapidus A."/>
            <person name="Glavina del Rio T."/>
            <person name="Dalin E."/>
            <person name="Tice H."/>
            <person name="Bruce D."/>
            <person name="Goodwin L."/>
            <person name="Pitluck S."/>
            <person name="Peters L."/>
            <person name="Mikhailova N."/>
            <person name="Held B."/>
            <person name="Kyrpides N."/>
            <person name="Mavromatis K."/>
            <person name="Ivanova N."/>
            <person name="Markowitz V."/>
            <person name="Cheng J.-F."/>
            <person name="Hugenholtz P."/>
            <person name="Woyke T."/>
            <person name="Wu D."/>
            <person name="Gronow S."/>
            <person name="Wellnitz S."/>
            <person name="Brambilla E."/>
            <person name="Klenk H.-P."/>
            <person name="Eisen J.A."/>
        </authorList>
    </citation>
    <scope>NUCLEOTIDE SEQUENCE [LARGE SCALE GENOMIC DNA]</scope>
    <source>
        <strain evidence="2 3">DSM 22815</strain>
    </source>
</reference>
<sequence>MAFQWKDLADDFSGRQQRIVGVSLYNQVGERIARERGLGRAVEVACGDGGFSSFWVPNATEAVLTDVEPLMCQAAAKRLAKFPHVRVEPADALALPFEGGTFDTALALNFIHVLPPQKRQAVLAELRRALRPGGALIGLDFGIDGMTEEQFRAMAVRYEREFGPVKEKKQPMTFDQLLAEVQSAGFKLAEKEVFLEPTGSAVFFRAVAP</sequence>
<dbReference type="GO" id="GO:0032259">
    <property type="term" value="P:methylation"/>
    <property type="evidence" value="ECO:0007669"/>
    <property type="project" value="UniProtKB-KW"/>
</dbReference>
<dbReference type="InterPro" id="IPR041698">
    <property type="entry name" value="Methyltransf_25"/>
</dbReference>
<dbReference type="SUPFAM" id="SSF53335">
    <property type="entry name" value="S-adenosyl-L-methionine-dependent methyltransferases"/>
    <property type="match status" value="1"/>
</dbReference>
<dbReference type="AlphaFoldDB" id="H0UMH7"/>
<gene>
    <name evidence="2" type="ORF">JonanDRAFT_1316</name>
</gene>
<dbReference type="STRING" id="885272.JonanDRAFT_1316"/>
<keyword evidence="3" id="KW-1185">Reference proteome</keyword>
<dbReference type="InterPro" id="IPR029063">
    <property type="entry name" value="SAM-dependent_MTases_sf"/>
</dbReference>
<dbReference type="Proteomes" id="UP000003806">
    <property type="component" value="Chromosome"/>
</dbReference>
<dbReference type="OrthoDB" id="529208at2"/>
<dbReference type="HOGENOM" id="CLU_1314025_0_0_0"/>
<evidence type="ECO:0000259" key="1">
    <source>
        <dbReference type="Pfam" id="PF13649"/>
    </source>
</evidence>
<dbReference type="PANTHER" id="PTHR42912">
    <property type="entry name" value="METHYLTRANSFERASE"/>
    <property type="match status" value="1"/>
</dbReference>
<dbReference type="InterPro" id="IPR050508">
    <property type="entry name" value="Methyltransf_Superfamily"/>
</dbReference>
<name>H0UMH7_9BACT</name>
<protein>
    <submittedName>
        <fullName evidence="2">Methylase involved in ubiquinone/menaquinone biosynthesis</fullName>
    </submittedName>
</protein>
<proteinExistence type="predicted"/>
<dbReference type="EMBL" id="CM001376">
    <property type="protein sequence ID" value="EHM13680.1"/>
    <property type="molecule type" value="Genomic_DNA"/>
</dbReference>
<keyword evidence="2" id="KW-0489">Methyltransferase</keyword>
<feature type="domain" description="Methyltransferase" evidence="1">
    <location>
        <begin position="42"/>
        <end position="134"/>
    </location>
</feature>
<dbReference type="RefSeq" id="WP_008521766.1">
    <property type="nucleotide sequence ID" value="NZ_CM001376.1"/>
</dbReference>
<dbReference type="Pfam" id="PF13649">
    <property type="entry name" value="Methyltransf_25"/>
    <property type="match status" value="1"/>
</dbReference>
<evidence type="ECO:0000313" key="3">
    <source>
        <dbReference type="Proteomes" id="UP000003806"/>
    </source>
</evidence>